<feature type="transmembrane region" description="Helical" evidence="1">
    <location>
        <begin position="403"/>
        <end position="423"/>
    </location>
</feature>
<dbReference type="GO" id="GO:0015098">
    <property type="term" value="F:molybdate ion transmembrane transporter activity"/>
    <property type="evidence" value="ECO:0007669"/>
    <property type="project" value="InterPro"/>
</dbReference>
<feature type="transmembrane region" description="Helical" evidence="1">
    <location>
        <begin position="349"/>
        <end position="366"/>
    </location>
</feature>
<evidence type="ECO:0000313" key="3">
    <source>
        <dbReference type="WBParaSite" id="jg22749.2"/>
    </source>
</evidence>
<feature type="transmembrane region" description="Helical" evidence="1">
    <location>
        <begin position="177"/>
        <end position="200"/>
    </location>
</feature>
<sequence length="455" mass="49939">MFGWFKWGGIDSPSGAERGEKLSGLSALTSGLTGGMPDLFSVTLSFICVGCVALAYLFTRSGLEKKDGSKDKTDSIDGGHNPAFLSLQRSYLTVYLLGVAGDWLQGPYVYALYEFYGMSKHQIELLFIAGFASSLVFGTFIGSIADKYGRRTNCFLYAFLYGLACLTKHFADFNILLLGRLLGGIATSILFSAFESWLVYEHNQRGIDSPIVSGMGAQVAADFFGYVAPFDVALILLIIMVVIMVGTWPENYGDSKAPVHQSFVDAFYTIKNDSKVLFLGLVQGLFEGAMYTFVLEWTPALSRAYSTGSGSDSSSSVPHGYVFASFMVSVMIGSSLFKLLSRRFAPESLLRYILLVSACSLATPILSHTMDLPYSSLLPYLKCVIPLNLIVVVILWQNFAMDTIFKFCVAFLLLGAVGQQFIYKLTKIDRYQSLGAVGCEQKVNLLKDDKEMSQN</sequence>
<dbReference type="AlphaFoldDB" id="A0A915DR29"/>
<feature type="transmembrane region" description="Helical" evidence="1">
    <location>
        <begin position="39"/>
        <end position="58"/>
    </location>
</feature>
<name>A0A915DR29_9BILA</name>
<dbReference type="Proteomes" id="UP000887574">
    <property type="component" value="Unplaced"/>
</dbReference>
<dbReference type="PANTHER" id="PTHR23516">
    <property type="entry name" value="SAM (S-ADENOSYL METHIONINE) TRANSPORTER"/>
    <property type="match status" value="1"/>
</dbReference>
<feature type="transmembrane region" description="Helical" evidence="1">
    <location>
        <begin position="223"/>
        <end position="248"/>
    </location>
</feature>
<dbReference type="Pfam" id="PF05631">
    <property type="entry name" value="MFS_5"/>
    <property type="match status" value="2"/>
</dbReference>
<keyword evidence="2" id="KW-1185">Reference proteome</keyword>
<evidence type="ECO:0000256" key="1">
    <source>
        <dbReference type="SAM" id="Phobius"/>
    </source>
</evidence>
<reference evidence="3" key="1">
    <citation type="submission" date="2022-11" db="UniProtKB">
        <authorList>
            <consortium name="WormBaseParasite"/>
        </authorList>
    </citation>
    <scope>IDENTIFICATION</scope>
</reference>
<dbReference type="InterPro" id="IPR008509">
    <property type="entry name" value="MOT2/MFSD5"/>
</dbReference>
<keyword evidence="1" id="KW-0472">Membrane</keyword>
<keyword evidence="1" id="KW-0812">Transmembrane</keyword>
<dbReference type="GO" id="GO:0016020">
    <property type="term" value="C:membrane"/>
    <property type="evidence" value="ECO:0007669"/>
    <property type="project" value="InterPro"/>
</dbReference>
<feature type="transmembrane region" description="Helical" evidence="1">
    <location>
        <begin position="378"/>
        <end position="396"/>
    </location>
</feature>
<dbReference type="WBParaSite" id="jg22749.2">
    <property type="protein sequence ID" value="jg22749.2"/>
    <property type="gene ID" value="jg22749"/>
</dbReference>
<feature type="transmembrane region" description="Helical" evidence="1">
    <location>
        <begin position="125"/>
        <end position="142"/>
    </location>
</feature>
<protein>
    <submittedName>
        <fullName evidence="3">Molybdate-anion transporter</fullName>
    </submittedName>
</protein>
<keyword evidence="1" id="KW-1133">Transmembrane helix</keyword>
<dbReference type="PANTHER" id="PTHR23516:SF23">
    <property type="entry name" value="MOLYBDATE-ANION TRANSPORTER"/>
    <property type="match status" value="1"/>
</dbReference>
<dbReference type="SUPFAM" id="SSF103473">
    <property type="entry name" value="MFS general substrate transporter"/>
    <property type="match status" value="1"/>
</dbReference>
<feature type="transmembrane region" description="Helical" evidence="1">
    <location>
        <begin position="92"/>
        <end position="113"/>
    </location>
</feature>
<dbReference type="InterPro" id="IPR036259">
    <property type="entry name" value="MFS_trans_sf"/>
</dbReference>
<dbReference type="Gene3D" id="1.20.1250.20">
    <property type="entry name" value="MFS general substrate transporter like domains"/>
    <property type="match status" value="1"/>
</dbReference>
<accession>A0A915DR29</accession>
<organism evidence="2 3">
    <name type="scientific">Ditylenchus dipsaci</name>
    <dbReference type="NCBI Taxonomy" id="166011"/>
    <lineage>
        <taxon>Eukaryota</taxon>
        <taxon>Metazoa</taxon>
        <taxon>Ecdysozoa</taxon>
        <taxon>Nematoda</taxon>
        <taxon>Chromadorea</taxon>
        <taxon>Rhabditida</taxon>
        <taxon>Tylenchina</taxon>
        <taxon>Tylenchomorpha</taxon>
        <taxon>Sphaerularioidea</taxon>
        <taxon>Anguinidae</taxon>
        <taxon>Anguininae</taxon>
        <taxon>Ditylenchus</taxon>
    </lineage>
</organism>
<proteinExistence type="predicted"/>
<feature type="transmembrane region" description="Helical" evidence="1">
    <location>
        <begin position="319"/>
        <end position="337"/>
    </location>
</feature>
<evidence type="ECO:0000313" key="2">
    <source>
        <dbReference type="Proteomes" id="UP000887574"/>
    </source>
</evidence>